<sequence length="85" mass="9365">MWEELENALAWYAAAPARWLGSARQDLGAAAEWLWIVLQGDFAEEQSTAQVVTGTVISMIPIVDQLCDVRDLVANCRKINADSSN</sequence>
<dbReference type="EMBL" id="JARJLR010000498">
    <property type="protein sequence ID" value="MDF3845979.1"/>
    <property type="molecule type" value="Genomic_DNA"/>
</dbReference>
<organism evidence="1 2">
    <name type="scientific">Pseudomonas citronellolis</name>
    <dbReference type="NCBI Taxonomy" id="53408"/>
    <lineage>
        <taxon>Bacteria</taxon>
        <taxon>Pseudomonadati</taxon>
        <taxon>Pseudomonadota</taxon>
        <taxon>Gammaproteobacteria</taxon>
        <taxon>Pseudomonadales</taxon>
        <taxon>Pseudomonadaceae</taxon>
        <taxon>Pseudomonas</taxon>
    </lineage>
</organism>
<evidence type="ECO:0000313" key="2">
    <source>
        <dbReference type="Proteomes" id="UP001220662"/>
    </source>
</evidence>
<dbReference type="AlphaFoldDB" id="A0AAW6PFU9"/>
<dbReference type="InterPro" id="IPR049802">
    <property type="entry name" value="RhsC-like_FIX"/>
</dbReference>
<accession>A0AAW6PFU9</accession>
<dbReference type="Proteomes" id="UP001220662">
    <property type="component" value="Unassembled WGS sequence"/>
</dbReference>
<name>A0AAW6PFU9_9PSED</name>
<reference evidence="1" key="1">
    <citation type="submission" date="2023-03" db="EMBL/GenBank/DDBJ databases">
        <title>Draft assemblies of triclosan tolerant bacteria isolated from returned activated sludge.</title>
        <authorList>
            <person name="Van Hamelsveld S."/>
        </authorList>
    </citation>
    <scope>NUCLEOTIDE SEQUENCE</scope>
    <source>
        <strain evidence="1">GW210015_S63</strain>
    </source>
</reference>
<proteinExistence type="predicted"/>
<evidence type="ECO:0000313" key="1">
    <source>
        <dbReference type="EMBL" id="MDF3845979.1"/>
    </source>
</evidence>
<protein>
    <submittedName>
        <fullName evidence="1">Uncharacterized protein</fullName>
    </submittedName>
</protein>
<comment type="caution">
    <text evidence="1">The sequence shown here is derived from an EMBL/GenBank/DDBJ whole genome shotgun (WGS) entry which is preliminary data.</text>
</comment>
<feature type="non-terminal residue" evidence="1">
    <location>
        <position position="85"/>
    </location>
</feature>
<dbReference type="CDD" id="cd20746">
    <property type="entry name" value="FIX_Ntox15_NUC_DUF4112_RhsA-like"/>
    <property type="match status" value="1"/>
</dbReference>
<gene>
    <name evidence="1" type="ORF">P3W55_30090</name>
</gene>